<keyword evidence="3" id="KW-1185">Reference proteome</keyword>
<dbReference type="InterPro" id="IPR040676">
    <property type="entry name" value="DUF5641"/>
</dbReference>
<reference evidence="2" key="1">
    <citation type="submission" date="2021-09" db="EMBL/GenBank/DDBJ databases">
        <authorList>
            <person name="Martin H S."/>
        </authorList>
    </citation>
    <scope>NUCLEOTIDE SEQUENCE</scope>
</reference>
<dbReference type="Proteomes" id="UP000789524">
    <property type="component" value="Unassembled WGS sequence"/>
</dbReference>
<gene>
    <name evidence="2" type="ORF">DCHRY22_LOCUS13922</name>
</gene>
<name>A0A8J2R1Q7_9NEOP</name>
<feature type="domain" description="DUF5641" evidence="1">
    <location>
        <begin position="3"/>
        <end position="55"/>
    </location>
</feature>
<accession>A0A8J2R1Q7</accession>
<evidence type="ECO:0000259" key="1">
    <source>
        <dbReference type="Pfam" id="PF18701"/>
    </source>
</evidence>
<dbReference type="Pfam" id="PF18701">
    <property type="entry name" value="DUF5641"/>
    <property type="match status" value="1"/>
</dbReference>
<proteinExistence type="predicted"/>
<sequence>MPDLQCGDVVVIVDSALPRNSWPRGEVMTVYPGPDGRTATGLLKRPSSKVVRLVSRPLGAIESVNNTPSSSQHQVIKENIMDNRKITNAIRDHVVIIGPCDSADFVLQIL</sequence>
<organism evidence="2 3">
    <name type="scientific">Danaus chrysippus</name>
    <name type="common">African queen</name>
    <dbReference type="NCBI Taxonomy" id="151541"/>
    <lineage>
        <taxon>Eukaryota</taxon>
        <taxon>Metazoa</taxon>
        <taxon>Ecdysozoa</taxon>
        <taxon>Arthropoda</taxon>
        <taxon>Hexapoda</taxon>
        <taxon>Insecta</taxon>
        <taxon>Pterygota</taxon>
        <taxon>Neoptera</taxon>
        <taxon>Endopterygota</taxon>
        <taxon>Lepidoptera</taxon>
        <taxon>Glossata</taxon>
        <taxon>Ditrysia</taxon>
        <taxon>Papilionoidea</taxon>
        <taxon>Nymphalidae</taxon>
        <taxon>Danainae</taxon>
        <taxon>Danaini</taxon>
        <taxon>Danaina</taxon>
        <taxon>Danaus</taxon>
        <taxon>Anosia</taxon>
    </lineage>
</organism>
<dbReference type="EMBL" id="CAKASE010000080">
    <property type="protein sequence ID" value="CAG9581287.1"/>
    <property type="molecule type" value="Genomic_DNA"/>
</dbReference>
<dbReference type="AlphaFoldDB" id="A0A8J2R1Q7"/>
<evidence type="ECO:0000313" key="2">
    <source>
        <dbReference type="EMBL" id="CAG9581287.1"/>
    </source>
</evidence>
<dbReference type="OrthoDB" id="8958038at2759"/>
<comment type="caution">
    <text evidence="2">The sequence shown here is derived from an EMBL/GenBank/DDBJ whole genome shotgun (WGS) entry which is preliminary data.</text>
</comment>
<evidence type="ECO:0000313" key="3">
    <source>
        <dbReference type="Proteomes" id="UP000789524"/>
    </source>
</evidence>
<protein>
    <submittedName>
        <fullName evidence="2">(African queen) hypothetical protein</fullName>
    </submittedName>
</protein>